<dbReference type="InParanoid" id="M0ZQQ8"/>
<dbReference type="AlphaFoldDB" id="M0ZQQ8"/>
<reference evidence="1" key="2">
    <citation type="submission" date="2015-06" db="UniProtKB">
        <authorList>
            <consortium name="EnsemblPlants"/>
        </authorList>
    </citation>
    <scope>IDENTIFICATION</scope>
    <source>
        <strain evidence="1">DM1-3 516 R44</strain>
    </source>
</reference>
<reference evidence="2" key="1">
    <citation type="journal article" date="2011" name="Nature">
        <title>Genome sequence and analysis of the tuber crop potato.</title>
        <authorList>
            <consortium name="The Potato Genome Sequencing Consortium"/>
        </authorList>
    </citation>
    <scope>NUCLEOTIDE SEQUENCE [LARGE SCALE GENOMIC DNA]</scope>
    <source>
        <strain evidence="2">cv. DM1-3 516 R44</strain>
    </source>
</reference>
<dbReference type="EnsemblPlants" id="PGSC0003DMT400006040">
    <property type="protein sequence ID" value="PGSC0003DMT400006040"/>
    <property type="gene ID" value="PGSC0003DMG402002349"/>
</dbReference>
<sequence>MQNYLSAMKIKLNQILDPNTAKQQHREEPLCLPKSLNFLKVERAIFFLVFFFLECKPISDHQKNERWVCLYSREGHTIKGENKLTRSYLGQKYV</sequence>
<dbReference type="Gramene" id="PGSC0003DMT400006040">
    <property type="protein sequence ID" value="PGSC0003DMT400006040"/>
    <property type="gene ID" value="PGSC0003DMG402002349"/>
</dbReference>
<organism evidence="1 2">
    <name type="scientific">Solanum tuberosum</name>
    <name type="common">Potato</name>
    <dbReference type="NCBI Taxonomy" id="4113"/>
    <lineage>
        <taxon>Eukaryota</taxon>
        <taxon>Viridiplantae</taxon>
        <taxon>Streptophyta</taxon>
        <taxon>Embryophyta</taxon>
        <taxon>Tracheophyta</taxon>
        <taxon>Spermatophyta</taxon>
        <taxon>Magnoliopsida</taxon>
        <taxon>eudicotyledons</taxon>
        <taxon>Gunneridae</taxon>
        <taxon>Pentapetalae</taxon>
        <taxon>asterids</taxon>
        <taxon>lamiids</taxon>
        <taxon>Solanales</taxon>
        <taxon>Solanaceae</taxon>
        <taxon>Solanoideae</taxon>
        <taxon>Solaneae</taxon>
        <taxon>Solanum</taxon>
    </lineage>
</organism>
<name>M0ZQQ8_SOLTU</name>
<keyword evidence="2" id="KW-1185">Reference proteome</keyword>
<dbReference type="PaxDb" id="4113-PGSC0003DMT400006040"/>
<dbReference type="HOGENOM" id="CLU_2390299_0_0_1"/>
<evidence type="ECO:0000313" key="1">
    <source>
        <dbReference type="EnsemblPlants" id="PGSC0003DMT400006040"/>
    </source>
</evidence>
<dbReference type="Proteomes" id="UP000011115">
    <property type="component" value="Unassembled WGS sequence"/>
</dbReference>
<evidence type="ECO:0000313" key="2">
    <source>
        <dbReference type="Proteomes" id="UP000011115"/>
    </source>
</evidence>
<proteinExistence type="predicted"/>
<accession>M0ZQQ8</accession>
<protein>
    <submittedName>
        <fullName evidence="1">Uncharacterized protein</fullName>
    </submittedName>
</protein>